<keyword evidence="1" id="KW-0472">Membrane</keyword>
<reference evidence="2" key="1">
    <citation type="submission" date="2014-11" db="EMBL/GenBank/DDBJ databases">
        <authorList>
            <person name="Amaro Gonzalez C."/>
        </authorList>
    </citation>
    <scope>NUCLEOTIDE SEQUENCE</scope>
</reference>
<evidence type="ECO:0000313" key="2">
    <source>
        <dbReference type="EMBL" id="JAI07764.1"/>
    </source>
</evidence>
<proteinExistence type="predicted"/>
<reference evidence="2" key="2">
    <citation type="journal article" date="2015" name="Fish Shellfish Immunol.">
        <title>Early steps in the European eel (Anguilla anguilla)-Vibrio vulnificus interaction in the gills: Role of the RtxA13 toxin.</title>
        <authorList>
            <person name="Callol A."/>
            <person name="Pajuelo D."/>
            <person name="Ebbesson L."/>
            <person name="Teles M."/>
            <person name="MacKenzie S."/>
            <person name="Amaro C."/>
        </authorList>
    </citation>
    <scope>NUCLEOTIDE SEQUENCE</scope>
</reference>
<dbReference type="EMBL" id="GBXM01000814">
    <property type="protein sequence ID" value="JAI07764.1"/>
    <property type="molecule type" value="Transcribed_RNA"/>
</dbReference>
<organism evidence="2">
    <name type="scientific">Anguilla anguilla</name>
    <name type="common">European freshwater eel</name>
    <name type="synonym">Muraena anguilla</name>
    <dbReference type="NCBI Taxonomy" id="7936"/>
    <lineage>
        <taxon>Eukaryota</taxon>
        <taxon>Metazoa</taxon>
        <taxon>Chordata</taxon>
        <taxon>Craniata</taxon>
        <taxon>Vertebrata</taxon>
        <taxon>Euteleostomi</taxon>
        <taxon>Actinopterygii</taxon>
        <taxon>Neopterygii</taxon>
        <taxon>Teleostei</taxon>
        <taxon>Anguilliformes</taxon>
        <taxon>Anguillidae</taxon>
        <taxon>Anguilla</taxon>
    </lineage>
</organism>
<keyword evidence="1" id="KW-0812">Transmembrane</keyword>
<accession>A0A0E9Y1D2</accession>
<feature type="transmembrane region" description="Helical" evidence="1">
    <location>
        <begin position="33"/>
        <end position="53"/>
    </location>
</feature>
<protein>
    <submittedName>
        <fullName evidence="2">Uncharacterized protein</fullName>
    </submittedName>
</protein>
<sequence>MMLCQLHGQSLHASVASFLYSAASVKQLLIFKMYLFLGVFLTLCAVCVVVVVSSRGDCTHILRESCEIPKIT</sequence>
<keyword evidence="1" id="KW-1133">Transmembrane helix</keyword>
<dbReference type="AlphaFoldDB" id="A0A0E9Y1D2"/>
<evidence type="ECO:0000256" key="1">
    <source>
        <dbReference type="SAM" id="Phobius"/>
    </source>
</evidence>
<name>A0A0E9Y1D2_ANGAN</name>